<dbReference type="PROSITE" id="PS50853">
    <property type="entry name" value="FN3"/>
    <property type="match status" value="1"/>
</dbReference>
<dbReference type="EMBL" id="LBWS01000008">
    <property type="protein sequence ID" value="KKR15164.1"/>
    <property type="molecule type" value="Genomic_DNA"/>
</dbReference>
<dbReference type="AlphaFoldDB" id="A0A0G0NGB4"/>
<evidence type="ECO:0000313" key="3">
    <source>
        <dbReference type="Proteomes" id="UP000034048"/>
    </source>
</evidence>
<dbReference type="Proteomes" id="UP000034048">
    <property type="component" value="Unassembled WGS sequence"/>
</dbReference>
<dbReference type="SMART" id="SM00060">
    <property type="entry name" value="FN3"/>
    <property type="match status" value="2"/>
</dbReference>
<dbReference type="SUPFAM" id="SSF49265">
    <property type="entry name" value="Fibronectin type III"/>
    <property type="match status" value="1"/>
</dbReference>
<dbReference type="InterPro" id="IPR036116">
    <property type="entry name" value="FN3_sf"/>
</dbReference>
<protein>
    <recommendedName>
        <fullName evidence="1">Fibronectin type-III domain-containing protein</fullName>
    </recommendedName>
</protein>
<comment type="caution">
    <text evidence="2">The sequence shown here is derived from an EMBL/GenBank/DDBJ whole genome shotgun (WGS) entry which is preliminary data.</text>
</comment>
<evidence type="ECO:0000259" key="1">
    <source>
        <dbReference type="PROSITE" id="PS50853"/>
    </source>
</evidence>
<proteinExistence type="predicted"/>
<name>A0A0G0NGB4_9BACT</name>
<dbReference type="InterPro" id="IPR003961">
    <property type="entry name" value="FN3_dom"/>
</dbReference>
<dbReference type="Gene3D" id="2.60.40.10">
    <property type="entry name" value="Immunoglobulins"/>
    <property type="match status" value="2"/>
</dbReference>
<sequence>MGCLPEGNDDSCKCCCDPKLPAEQDTCKKISDELTCQPNTGQCTGQERGSCCGCTSDAQCGDPELVGCGLSTCCSARPQIELVYPEPTEIDACRNTLISIAFDQKMNGGSFNGNIIVAGDYGASLCPTGTELLTELAFNLNDGNWLQRAWHKIRQWLANISGQEATAAGNFCVVKGETISHDILDNGVTKTIAQFIIDTPLDPTIRYHVIVQGDKSLNSSSGVLSATGVGLNGQNWDTVLPPLSIFNGITYPRAQIWSFVTGDQICQIDEVEVVPSQHLFQRPFVDYVFEARAKTSNGQYIQRITNVYNWQWDWGVENVNTATVKYERETDNFATVTSGNRGDAQTWLKATATITQDVVTPLATAGRSIVGQARIILFFCSNPWPAVNDPNMWPIRWTDRNDNCDVCRGKYSYQSGGGLIEVLKDLLFSREDRPLAPTVWTVTNDSQAQRGGQAVIDWTVAKDFTYKLYYGQQSGRYDTSLVLTGPPFTVTGLKNDQTYYFVMTSINDKRVESEFSEVKSLIVKDVKAPATPTNFSAEVNATNDQNLKIIGQWTLELNDIVKYIVEYGPNQSPAIKADAGLNNGYTVQFLHNLTIQDYYIRVMAVDAAGNASQPGQLFCARGCADVCDCT</sequence>
<gene>
    <name evidence="2" type="ORF">UT42_C0008G0009</name>
</gene>
<evidence type="ECO:0000313" key="2">
    <source>
        <dbReference type="EMBL" id="KKR15164.1"/>
    </source>
</evidence>
<organism evidence="2 3">
    <name type="scientific">Candidatus Falkowbacteria bacterium GW2011_GWA2_39_24</name>
    <dbReference type="NCBI Taxonomy" id="1618634"/>
    <lineage>
        <taxon>Bacteria</taxon>
        <taxon>Candidatus Falkowiibacteriota</taxon>
    </lineage>
</organism>
<accession>A0A0G0NGB4</accession>
<feature type="domain" description="Fibronectin type-III" evidence="1">
    <location>
        <begin position="436"/>
        <end position="526"/>
    </location>
</feature>
<reference evidence="2 3" key="1">
    <citation type="journal article" date="2015" name="Nature">
        <title>rRNA introns, odd ribosomes, and small enigmatic genomes across a large radiation of phyla.</title>
        <authorList>
            <person name="Brown C.T."/>
            <person name="Hug L.A."/>
            <person name="Thomas B.C."/>
            <person name="Sharon I."/>
            <person name="Castelle C.J."/>
            <person name="Singh A."/>
            <person name="Wilkins M.J."/>
            <person name="Williams K.H."/>
            <person name="Banfield J.F."/>
        </authorList>
    </citation>
    <scope>NUCLEOTIDE SEQUENCE [LARGE SCALE GENOMIC DNA]</scope>
</reference>
<dbReference type="CDD" id="cd00063">
    <property type="entry name" value="FN3"/>
    <property type="match status" value="2"/>
</dbReference>
<dbReference type="InterPro" id="IPR013783">
    <property type="entry name" value="Ig-like_fold"/>
</dbReference>